<proteinExistence type="predicted"/>
<dbReference type="CDD" id="cd03443">
    <property type="entry name" value="PaaI_thioesterase"/>
    <property type="match status" value="1"/>
</dbReference>
<dbReference type="AlphaFoldDB" id="A0A1E4S4G4"/>
<keyword evidence="1" id="KW-0732">Signal</keyword>
<dbReference type="SUPFAM" id="SSF54637">
    <property type="entry name" value="Thioesterase/thiol ester dehydrase-isomerase"/>
    <property type="match status" value="1"/>
</dbReference>
<keyword evidence="4" id="KW-1185">Reference proteome</keyword>
<accession>A0A1E4S4G4</accession>
<protein>
    <recommendedName>
        <fullName evidence="2">Thioesterase domain-containing protein</fullName>
    </recommendedName>
</protein>
<organism evidence="3 4">
    <name type="scientific">Cyberlindnera jadinii (strain ATCC 18201 / CBS 1600 / BCRC 20928 / JCM 3617 / NBRC 0987 / NRRL Y-1542)</name>
    <name type="common">Torula yeast</name>
    <name type="synonym">Candida utilis</name>
    <dbReference type="NCBI Taxonomy" id="983966"/>
    <lineage>
        <taxon>Eukaryota</taxon>
        <taxon>Fungi</taxon>
        <taxon>Dikarya</taxon>
        <taxon>Ascomycota</taxon>
        <taxon>Saccharomycotina</taxon>
        <taxon>Saccharomycetes</taxon>
        <taxon>Phaffomycetales</taxon>
        <taxon>Phaffomycetaceae</taxon>
        <taxon>Cyberlindnera</taxon>
    </lineage>
</organism>
<dbReference type="OMA" id="GRKCIIT"/>
<evidence type="ECO:0000313" key="4">
    <source>
        <dbReference type="Proteomes" id="UP000094389"/>
    </source>
</evidence>
<evidence type="ECO:0000259" key="2">
    <source>
        <dbReference type="Pfam" id="PF03061"/>
    </source>
</evidence>
<feature type="chain" id="PRO_5009162634" description="Thioesterase domain-containing protein" evidence="1">
    <location>
        <begin position="19"/>
        <end position="222"/>
    </location>
</feature>
<dbReference type="EMBL" id="KV453928">
    <property type="protein sequence ID" value="ODV74404.1"/>
    <property type="molecule type" value="Genomic_DNA"/>
</dbReference>
<sequence length="222" mass="25272">MSTFLGKTLLSTVAFATGFAVFARPWKEDSRTVNTRSLDEQRLDIIKDIKNTKGYELLVNDRKFAFGSHSSRIPKTYRHQYVSQGLFFGPRQLEIDPLVFVNNEDNELQAYYHIGDKMASYDGKIHNGVLSTMIDESLSFCGFPCLPSKRGVTAKLSIEFLDHVQPDSTIVLKAKVRESKGRKVIIDGHIETVADKPVKIAQAECILVEPKWFKYFTWLSLF</sequence>
<dbReference type="Gene3D" id="3.10.129.10">
    <property type="entry name" value="Hotdog Thioesterase"/>
    <property type="match status" value="1"/>
</dbReference>
<feature type="signal peptide" evidence="1">
    <location>
        <begin position="1"/>
        <end position="18"/>
    </location>
</feature>
<dbReference type="PANTHER" id="PTHR47260">
    <property type="entry name" value="UPF0644 PROTEIN PB2B4.06"/>
    <property type="match status" value="1"/>
</dbReference>
<feature type="domain" description="Thioesterase" evidence="2">
    <location>
        <begin position="123"/>
        <end position="191"/>
    </location>
</feature>
<dbReference type="RefSeq" id="XP_020071443.1">
    <property type="nucleotide sequence ID" value="XM_020214755.1"/>
</dbReference>
<reference evidence="3 4" key="1">
    <citation type="journal article" date="2016" name="Proc. Natl. Acad. Sci. U.S.A.">
        <title>Comparative genomics of biotechnologically important yeasts.</title>
        <authorList>
            <person name="Riley R."/>
            <person name="Haridas S."/>
            <person name="Wolfe K.H."/>
            <person name="Lopes M.R."/>
            <person name="Hittinger C.T."/>
            <person name="Goeker M."/>
            <person name="Salamov A.A."/>
            <person name="Wisecaver J.H."/>
            <person name="Long T.M."/>
            <person name="Calvey C.H."/>
            <person name="Aerts A.L."/>
            <person name="Barry K.W."/>
            <person name="Choi C."/>
            <person name="Clum A."/>
            <person name="Coughlan A.Y."/>
            <person name="Deshpande S."/>
            <person name="Douglass A.P."/>
            <person name="Hanson S.J."/>
            <person name="Klenk H.-P."/>
            <person name="LaButti K.M."/>
            <person name="Lapidus A."/>
            <person name="Lindquist E.A."/>
            <person name="Lipzen A.M."/>
            <person name="Meier-Kolthoff J.P."/>
            <person name="Ohm R.A."/>
            <person name="Otillar R.P."/>
            <person name="Pangilinan J.L."/>
            <person name="Peng Y."/>
            <person name="Rokas A."/>
            <person name="Rosa C.A."/>
            <person name="Scheuner C."/>
            <person name="Sibirny A.A."/>
            <person name="Slot J.C."/>
            <person name="Stielow J.B."/>
            <person name="Sun H."/>
            <person name="Kurtzman C.P."/>
            <person name="Blackwell M."/>
            <person name="Grigoriev I.V."/>
            <person name="Jeffries T.W."/>
        </authorList>
    </citation>
    <scope>NUCLEOTIDE SEQUENCE [LARGE SCALE GENOMIC DNA]</scope>
    <source>
        <strain evidence="4">ATCC 18201 / CBS 1600 / BCRC 20928 / JCM 3617 / NBRC 0987 / NRRL Y-1542</strain>
    </source>
</reference>
<evidence type="ECO:0000313" key="3">
    <source>
        <dbReference type="EMBL" id="ODV74404.1"/>
    </source>
</evidence>
<dbReference type="PANTHER" id="PTHR47260:SF4">
    <property type="entry name" value="MIOREX COMPLEX COMPONENT 3"/>
    <property type="match status" value="1"/>
</dbReference>
<dbReference type="Proteomes" id="UP000094389">
    <property type="component" value="Unassembled WGS sequence"/>
</dbReference>
<gene>
    <name evidence="3" type="ORF">CYBJADRAFT_167077</name>
</gene>
<dbReference type="InterPro" id="IPR052061">
    <property type="entry name" value="PTE-AB_protein"/>
</dbReference>
<evidence type="ECO:0000256" key="1">
    <source>
        <dbReference type="SAM" id="SignalP"/>
    </source>
</evidence>
<dbReference type="STRING" id="983966.A0A1E4S4G4"/>
<dbReference type="InterPro" id="IPR029069">
    <property type="entry name" value="HotDog_dom_sf"/>
</dbReference>
<dbReference type="GeneID" id="30989151"/>
<dbReference type="Pfam" id="PF03061">
    <property type="entry name" value="4HBT"/>
    <property type="match status" value="1"/>
</dbReference>
<dbReference type="InterPro" id="IPR006683">
    <property type="entry name" value="Thioestr_dom"/>
</dbReference>
<name>A0A1E4S4G4_CYBJN</name>
<dbReference type="OrthoDB" id="506431at2759"/>